<name>A0A9W4E5T5_9ACTN</name>
<proteinExistence type="predicted"/>
<gene>
    <name evidence="2" type="ORF">SBRY_21102</name>
</gene>
<reference evidence="2" key="1">
    <citation type="submission" date="2021-06" db="EMBL/GenBank/DDBJ databases">
        <authorList>
            <person name="Arsene-Ploetze F."/>
        </authorList>
    </citation>
    <scope>NUCLEOTIDE SEQUENCE</scope>
    <source>
        <strain evidence="2">SBRY1</strain>
    </source>
</reference>
<keyword evidence="3" id="KW-1185">Reference proteome</keyword>
<dbReference type="AlphaFoldDB" id="A0A9W4E5T5"/>
<accession>A0A9W4E5T5</accession>
<dbReference type="Proteomes" id="UP001153328">
    <property type="component" value="Unassembled WGS sequence"/>
</dbReference>
<protein>
    <submittedName>
        <fullName evidence="2">Uncharacterized protein</fullName>
    </submittedName>
</protein>
<feature type="region of interest" description="Disordered" evidence="1">
    <location>
        <begin position="68"/>
        <end position="91"/>
    </location>
</feature>
<evidence type="ECO:0000256" key="1">
    <source>
        <dbReference type="SAM" id="MobiDB-lite"/>
    </source>
</evidence>
<comment type="caution">
    <text evidence="2">The sequence shown here is derived from an EMBL/GenBank/DDBJ whole genome shotgun (WGS) entry which is preliminary data.</text>
</comment>
<sequence length="91" mass="10039">MQVGVARLTRTLATGRSRGGSVDEVIGALLRAVLWLIGQVVKFLAEMIAGELAEKIVRAVKRRGVAWRSRRRHRPVAPPSRVSLEKETPTV</sequence>
<organism evidence="2 3">
    <name type="scientific">Actinacidiphila bryophytorum</name>
    <dbReference type="NCBI Taxonomy" id="1436133"/>
    <lineage>
        <taxon>Bacteria</taxon>
        <taxon>Bacillati</taxon>
        <taxon>Actinomycetota</taxon>
        <taxon>Actinomycetes</taxon>
        <taxon>Kitasatosporales</taxon>
        <taxon>Streptomycetaceae</taxon>
        <taxon>Actinacidiphila</taxon>
    </lineage>
</organism>
<dbReference type="EMBL" id="CAJVAX010000012">
    <property type="protein sequence ID" value="CAG7634701.1"/>
    <property type="molecule type" value="Genomic_DNA"/>
</dbReference>
<evidence type="ECO:0000313" key="3">
    <source>
        <dbReference type="Proteomes" id="UP001153328"/>
    </source>
</evidence>
<evidence type="ECO:0000313" key="2">
    <source>
        <dbReference type="EMBL" id="CAG7634701.1"/>
    </source>
</evidence>